<gene>
    <name evidence="1" type="ORF">F4692_000273</name>
</gene>
<sequence length="67" mass="6825">MADTVTASAPTACLGSPEWVQVAAGVSRTTFTPLPDGSVNVAGFVDDAFRGGVSMKSVGRSPKVRRG</sequence>
<evidence type="ECO:0000313" key="1">
    <source>
        <dbReference type="EMBL" id="NYE35169.1"/>
    </source>
</evidence>
<proteinExistence type="predicted"/>
<accession>A0A7Y9H150</accession>
<comment type="caution">
    <text evidence="1">The sequence shown here is derived from an EMBL/GenBank/DDBJ whole genome shotgun (WGS) entry which is preliminary data.</text>
</comment>
<evidence type="ECO:0000313" key="2">
    <source>
        <dbReference type="Proteomes" id="UP000549911"/>
    </source>
</evidence>
<dbReference type="RefSeq" id="WP_179617858.1">
    <property type="nucleotide sequence ID" value="NZ_JACCBW010000001.1"/>
</dbReference>
<name>A0A7Y9H150_9ACTN</name>
<reference evidence="1 2" key="2">
    <citation type="submission" date="2020-08" db="EMBL/GenBank/DDBJ databases">
        <title>The Agave Microbiome: Exploring the role of microbial communities in plant adaptations to desert environments.</title>
        <authorList>
            <person name="Partida-Martinez L.P."/>
        </authorList>
    </citation>
    <scope>NUCLEOTIDE SEQUENCE [LARGE SCALE GENOMIC DNA]</scope>
    <source>
        <strain evidence="1 2">AT2.17</strain>
    </source>
</reference>
<protein>
    <submittedName>
        <fullName evidence="1">Uncharacterized protein</fullName>
    </submittedName>
</protein>
<dbReference type="AlphaFoldDB" id="A0A7Y9H150"/>
<keyword evidence="2" id="KW-1185">Reference proteome</keyword>
<dbReference type="EMBL" id="JACCBW010000001">
    <property type="protein sequence ID" value="NYE35169.1"/>
    <property type="molecule type" value="Genomic_DNA"/>
</dbReference>
<dbReference type="Proteomes" id="UP000549911">
    <property type="component" value="Unassembled WGS sequence"/>
</dbReference>
<reference evidence="1 2" key="1">
    <citation type="submission" date="2020-07" db="EMBL/GenBank/DDBJ databases">
        <authorList>
            <person name="Partida-Martinez L."/>
            <person name="Huntemann M."/>
            <person name="Clum A."/>
            <person name="Wang J."/>
            <person name="Palaniappan K."/>
            <person name="Ritter S."/>
            <person name="Chen I.-M."/>
            <person name="Stamatis D."/>
            <person name="Reddy T."/>
            <person name="O'Malley R."/>
            <person name="Daum C."/>
            <person name="Shapiro N."/>
            <person name="Ivanova N."/>
            <person name="Kyrpides N."/>
            <person name="Woyke T."/>
        </authorList>
    </citation>
    <scope>NUCLEOTIDE SEQUENCE [LARGE SCALE GENOMIC DNA]</scope>
    <source>
        <strain evidence="1 2">AT2.17</strain>
    </source>
</reference>
<organism evidence="1 2">
    <name type="scientific">Nocardioides cavernae</name>
    <dbReference type="NCBI Taxonomy" id="1921566"/>
    <lineage>
        <taxon>Bacteria</taxon>
        <taxon>Bacillati</taxon>
        <taxon>Actinomycetota</taxon>
        <taxon>Actinomycetes</taxon>
        <taxon>Propionibacteriales</taxon>
        <taxon>Nocardioidaceae</taxon>
        <taxon>Nocardioides</taxon>
    </lineage>
</organism>